<sequence length="433" mass="47859">MDPLPLNGLLVTEDWDGFNPDKKGFISPQEAEFETTGGSDIKIPIQQLGDQCYVRKSARFLAYSRVKRISALRLSVHKEAFTPPLPRREIDFLKSHVGNAESSYSVTGSEIELLGDTKKRIKEQCAKALDKLEVADGAPLVTTTLEKLEVFPAGVHRLLTTRTNESNFATVLVVLPAVSSGPGNIRLHATHDMVTNGVDLPKDLTQSITAIALYTDLSNVHIGVGAGCDIICLTYHASGFSRTHGPWNVPRLEGRLGLQPILRDAFCRWNQAIVRGENHPKLIVFCLDHQPASASAFKGRDATLLSHIAPLAKAYEFNVYLGQLAHLMHATVDVYQDIDYLDNENVDRSQLSMPDRPGEESVLEKLTTLAGAPIENEGLLEVAWDVVMEDEHLRAQLLKLPFKAEHQVGYTKGNWAQVEYTHSRNATLLFVAP</sequence>
<protein>
    <submittedName>
        <fullName evidence="1">Uncharacterized protein</fullName>
    </submittedName>
</protein>
<reference evidence="1" key="1">
    <citation type="submission" date="2023-03" db="EMBL/GenBank/DDBJ databases">
        <title>Massive genome expansion in bonnet fungi (Mycena s.s.) driven by repeated elements and novel gene families across ecological guilds.</title>
        <authorList>
            <consortium name="Lawrence Berkeley National Laboratory"/>
            <person name="Harder C.B."/>
            <person name="Miyauchi S."/>
            <person name="Viragh M."/>
            <person name="Kuo A."/>
            <person name="Thoen E."/>
            <person name="Andreopoulos B."/>
            <person name="Lu D."/>
            <person name="Skrede I."/>
            <person name="Drula E."/>
            <person name="Henrissat B."/>
            <person name="Morin E."/>
            <person name="Kohler A."/>
            <person name="Barry K."/>
            <person name="LaButti K."/>
            <person name="Morin E."/>
            <person name="Salamov A."/>
            <person name="Lipzen A."/>
            <person name="Mereny Z."/>
            <person name="Hegedus B."/>
            <person name="Baldrian P."/>
            <person name="Stursova M."/>
            <person name="Weitz H."/>
            <person name="Taylor A."/>
            <person name="Grigoriev I.V."/>
            <person name="Nagy L.G."/>
            <person name="Martin F."/>
            <person name="Kauserud H."/>
        </authorList>
    </citation>
    <scope>NUCLEOTIDE SEQUENCE</scope>
    <source>
        <strain evidence="1">CBHHK182m</strain>
    </source>
</reference>
<dbReference type="Proteomes" id="UP001215598">
    <property type="component" value="Unassembled WGS sequence"/>
</dbReference>
<dbReference type="EMBL" id="JARKIB010000207">
    <property type="protein sequence ID" value="KAJ7723930.1"/>
    <property type="molecule type" value="Genomic_DNA"/>
</dbReference>
<comment type="caution">
    <text evidence="1">The sequence shown here is derived from an EMBL/GenBank/DDBJ whole genome shotgun (WGS) entry which is preliminary data.</text>
</comment>
<evidence type="ECO:0000313" key="1">
    <source>
        <dbReference type="EMBL" id="KAJ7723930.1"/>
    </source>
</evidence>
<proteinExistence type="predicted"/>
<accession>A0AAD7MM61</accession>
<evidence type="ECO:0000313" key="2">
    <source>
        <dbReference type="Proteomes" id="UP001215598"/>
    </source>
</evidence>
<dbReference type="AlphaFoldDB" id="A0AAD7MM61"/>
<gene>
    <name evidence="1" type="ORF">B0H16DRAFT_1737026</name>
</gene>
<keyword evidence="2" id="KW-1185">Reference proteome</keyword>
<organism evidence="1 2">
    <name type="scientific">Mycena metata</name>
    <dbReference type="NCBI Taxonomy" id="1033252"/>
    <lineage>
        <taxon>Eukaryota</taxon>
        <taxon>Fungi</taxon>
        <taxon>Dikarya</taxon>
        <taxon>Basidiomycota</taxon>
        <taxon>Agaricomycotina</taxon>
        <taxon>Agaricomycetes</taxon>
        <taxon>Agaricomycetidae</taxon>
        <taxon>Agaricales</taxon>
        <taxon>Marasmiineae</taxon>
        <taxon>Mycenaceae</taxon>
        <taxon>Mycena</taxon>
    </lineage>
</organism>
<name>A0AAD7MM61_9AGAR</name>